<dbReference type="Proteomes" id="UP000623467">
    <property type="component" value="Unassembled WGS sequence"/>
</dbReference>
<reference evidence="2" key="1">
    <citation type="submission" date="2020-05" db="EMBL/GenBank/DDBJ databases">
        <title>Mycena genomes resolve the evolution of fungal bioluminescence.</title>
        <authorList>
            <person name="Tsai I.J."/>
        </authorList>
    </citation>
    <scope>NUCLEOTIDE SEQUENCE</scope>
    <source>
        <strain evidence="2">160909Yilan</strain>
    </source>
</reference>
<keyword evidence="3" id="KW-1185">Reference proteome</keyword>
<name>A0A8H6ZCU2_9AGAR</name>
<proteinExistence type="predicted"/>
<evidence type="ECO:0000313" key="2">
    <source>
        <dbReference type="EMBL" id="KAF7376680.1"/>
    </source>
</evidence>
<dbReference type="OrthoDB" id="3365698at2759"/>
<protein>
    <recommendedName>
        <fullName evidence="4">F-box domain-containing protein</fullName>
    </recommendedName>
</protein>
<dbReference type="EMBL" id="JACAZH010000001">
    <property type="protein sequence ID" value="KAF7376680.1"/>
    <property type="molecule type" value="Genomic_DNA"/>
</dbReference>
<evidence type="ECO:0008006" key="4">
    <source>
        <dbReference type="Google" id="ProtNLM"/>
    </source>
</evidence>
<organism evidence="2 3">
    <name type="scientific">Mycena sanguinolenta</name>
    <dbReference type="NCBI Taxonomy" id="230812"/>
    <lineage>
        <taxon>Eukaryota</taxon>
        <taxon>Fungi</taxon>
        <taxon>Dikarya</taxon>
        <taxon>Basidiomycota</taxon>
        <taxon>Agaricomycotina</taxon>
        <taxon>Agaricomycetes</taxon>
        <taxon>Agaricomycetidae</taxon>
        <taxon>Agaricales</taxon>
        <taxon>Marasmiineae</taxon>
        <taxon>Mycenaceae</taxon>
        <taxon>Mycena</taxon>
    </lineage>
</organism>
<dbReference type="AlphaFoldDB" id="A0A8H6ZCU2"/>
<dbReference type="InterPro" id="IPR032675">
    <property type="entry name" value="LRR_dom_sf"/>
</dbReference>
<evidence type="ECO:0000313" key="3">
    <source>
        <dbReference type="Proteomes" id="UP000623467"/>
    </source>
</evidence>
<sequence length="570" mass="62818">MSSSTLMPSPFASHLGTNYCPKDNELLEIRALLVEPTRRLQRLDDEIAELQKAIDKLAEERHILQTYVDGHKALVSPVRRLPLDIIQEIFVACIPTHRNCVMSASEAPVLLGRISSAWRAISLTMPRLWARLHIVEPPRGRYGVPNVLIDDKVTQRLDIMKMWLGRSGQCPLSISLQSGPDYDSPPATPTTSPTRSGQFLQELTLYAGRWQHIRVTALPFVIETIAHLTAVDVPMLKSAAFHPQLQFPPRVMNWEQFGFLGGPRLTSFSTTGNTFDPHSLPLRWNQLTQLTIGGPVWETSMTSQTLLQTLSQCNELRTCSLVVNDGRPSALSGPATESSQYALVELPFLHTFQLDCGSVPCTVLDRLSLPKLRDLTLHGVHSSLESFLGLCIHLEALSIDSNSFTKLTLQESLRALPPTMVHLTIRDIMHGTPDPIVASLDDDVLAVLTPAPGSAGADVPCPVLETLTITHCWFISDAALLRFVTERMPSPAAANETSDSASSTTSTLKRVDIQFNRLMTMDIMPSLTPFMEKGLDAEISYASFLTSHLSPWQGLGDVPAPSPWGFNGGW</sequence>
<comment type="caution">
    <text evidence="2">The sequence shown here is derived from an EMBL/GenBank/DDBJ whole genome shotgun (WGS) entry which is preliminary data.</text>
</comment>
<accession>A0A8H6ZCU2</accession>
<feature type="coiled-coil region" evidence="1">
    <location>
        <begin position="40"/>
        <end position="67"/>
    </location>
</feature>
<dbReference type="SUPFAM" id="SSF52047">
    <property type="entry name" value="RNI-like"/>
    <property type="match status" value="1"/>
</dbReference>
<keyword evidence="1" id="KW-0175">Coiled coil</keyword>
<gene>
    <name evidence="2" type="ORF">MSAN_00085000</name>
</gene>
<evidence type="ECO:0000256" key="1">
    <source>
        <dbReference type="SAM" id="Coils"/>
    </source>
</evidence>
<dbReference type="Gene3D" id="3.80.10.10">
    <property type="entry name" value="Ribonuclease Inhibitor"/>
    <property type="match status" value="1"/>
</dbReference>